<feature type="compositionally biased region" description="Polar residues" evidence="1">
    <location>
        <begin position="24"/>
        <end position="36"/>
    </location>
</feature>
<evidence type="ECO:0000313" key="3">
    <source>
        <dbReference type="Proteomes" id="UP001176521"/>
    </source>
</evidence>
<keyword evidence="3" id="KW-1185">Reference proteome</keyword>
<organism evidence="2 3">
    <name type="scientific">Tilletia horrida</name>
    <dbReference type="NCBI Taxonomy" id="155126"/>
    <lineage>
        <taxon>Eukaryota</taxon>
        <taxon>Fungi</taxon>
        <taxon>Dikarya</taxon>
        <taxon>Basidiomycota</taxon>
        <taxon>Ustilaginomycotina</taxon>
        <taxon>Exobasidiomycetes</taxon>
        <taxon>Tilletiales</taxon>
        <taxon>Tilletiaceae</taxon>
        <taxon>Tilletia</taxon>
    </lineage>
</organism>
<dbReference type="EMBL" id="JAPDMQ010000007">
    <property type="protein sequence ID" value="KAK0540814.1"/>
    <property type="molecule type" value="Genomic_DNA"/>
</dbReference>
<name>A0AAN6JU97_9BASI</name>
<dbReference type="AlphaFoldDB" id="A0AAN6JU97"/>
<gene>
    <name evidence="2" type="ORF">OC842_000267</name>
</gene>
<feature type="compositionally biased region" description="Basic and acidic residues" evidence="1">
    <location>
        <begin position="42"/>
        <end position="68"/>
    </location>
</feature>
<feature type="compositionally biased region" description="Low complexity" evidence="1">
    <location>
        <begin position="143"/>
        <end position="161"/>
    </location>
</feature>
<feature type="compositionally biased region" description="Low complexity" evidence="1">
    <location>
        <begin position="69"/>
        <end position="92"/>
    </location>
</feature>
<feature type="region of interest" description="Disordered" evidence="1">
    <location>
        <begin position="23"/>
        <end position="161"/>
    </location>
</feature>
<evidence type="ECO:0000313" key="2">
    <source>
        <dbReference type="EMBL" id="KAK0540814.1"/>
    </source>
</evidence>
<sequence length="210" mass="21441">MSKWTQAQMKKIDDASAAALGKIKQQQNAQGSSLNERWNIARGKDDRWERSAASRAEDQDPASSEHDAAAAPFTVRARAAQLGSAASPAASKGPPPPPPARLGAASSSAAAVPPPPPARQPSADMVAPSSAAAPPAPPPRGVGALSHAPAAAAPRLGSSSATAGVTVAPAGLAAGQAMIPKFSEMDATEKAHFFSLLDEYFQSRGFFQQQ</sequence>
<feature type="compositionally biased region" description="Low complexity" evidence="1">
    <location>
        <begin position="101"/>
        <end position="111"/>
    </location>
</feature>
<reference evidence="2" key="1">
    <citation type="journal article" date="2023" name="PhytoFront">
        <title>Draft Genome Resources of Seven Strains of Tilletia horrida, Causal Agent of Kernel Smut of Rice.</title>
        <authorList>
            <person name="Khanal S."/>
            <person name="Antony Babu S."/>
            <person name="Zhou X.G."/>
        </authorList>
    </citation>
    <scope>NUCLEOTIDE SEQUENCE</scope>
    <source>
        <strain evidence="2">TX3</strain>
    </source>
</reference>
<feature type="compositionally biased region" description="Low complexity" evidence="1">
    <location>
        <begin position="120"/>
        <end position="133"/>
    </location>
</feature>
<comment type="caution">
    <text evidence="2">The sequence shown here is derived from an EMBL/GenBank/DDBJ whole genome shotgun (WGS) entry which is preliminary data.</text>
</comment>
<dbReference type="Proteomes" id="UP001176521">
    <property type="component" value="Unassembled WGS sequence"/>
</dbReference>
<proteinExistence type="predicted"/>
<protein>
    <submittedName>
        <fullName evidence="2">Uncharacterized protein</fullName>
    </submittedName>
</protein>
<evidence type="ECO:0000256" key="1">
    <source>
        <dbReference type="SAM" id="MobiDB-lite"/>
    </source>
</evidence>
<accession>A0AAN6JU97</accession>